<keyword evidence="7" id="KW-1185">Reference proteome</keyword>
<dbReference type="GO" id="GO:0008270">
    <property type="term" value="F:zinc ion binding"/>
    <property type="evidence" value="ECO:0007669"/>
    <property type="project" value="UniProtKB-KW"/>
</dbReference>
<dbReference type="EMBL" id="CP136897">
    <property type="protein sequence ID" value="WOL16119.1"/>
    <property type="molecule type" value="Genomic_DNA"/>
</dbReference>
<sequence>MFRNPVSRASSFRGSLKALEADVSHANTLADTIQRVHGGACLHMRLSCSTLAPLFLFLIQCMDCTCSYSLLSYLGIFQIMIYKVYVDGTSSISTYERRASLKEFYAVIYPTLQQLESNLVGRKECSERGRNKEIVGGKKMEGSKKVSDKDLDREDECGICLEVCPKMVLPSCSHDMCIKCYRDWNLRSQSCPFCRGSLKRVQSSDLWVLTSTGDVVDPLTLEKDNVRRFYRYIDSLPLIIPDKLFLVYYDYLV</sequence>
<dbReference type="AlphaFoldDB" id="A0AAQ3KWK8"/>
<keyword evidence="1" id="KW-0479">Metal-binding</keyword>
<keyword evidence="3" id="KW-0862">Zinc</keyword>
<evidence type="ECO:0000256" key="1">
    <source>
        <dbReference type="ARBA" id="ARBA00022723"/>
    </source>
</evidence>
<gene>
    <name evidence="6" type="ORF">Cni_G24901</name>
</gene>
<dbReference type="Gene3D" id="3.30.40.10">
    <property type="entry name" value="Zinc/RING finger domain, C3HC4 (zinc finger)"/>
    <property type="match status" value="1"/>
</dbReference>
<keyword evidence="2 4" id="KW-0863">Zinc-finger</keyword>
<evidence type="ECO:0000256" key="3">
    <source>
        <dbReference type="ARBA" id="ARBA00022833"/>
    </source>
</evidence>
<dbReference type="InterPro" id="IPR001841">
    <property type="entry name" value="Znf_RING"/>
</dbReference>
<organism evidence="6 7">
    <name type="scientific">Canna indica</name>
    <name type="common">Indian-shot</name>
    <dbReference type="NCBI Taxonomy" id="4628"/>
    <lineage>
        <taxon>Eukaryota</taxon>
        <taxon>Viridiplantae</taxon>
        <taxon>Streptophyta</taxon>
        <taxon>Embryophyta</taxon>
        <taxon>Tracheophyta</taxon>
        <taxon>Spermatophyta</taxon>
        <taxon>Magnoliopsida</taxon>
        <taxon>Liliopsida</taxon>
        <taxon>Zingiberales</taxon>
        <taxon>Cannaceae</taxon>
        <taxon>Canna</taxon>
    </lineage>
</organism>
<dbReference type="FunFam" id="3.30.40.10:FF:000660">
    <property type="entry name" value="RING/U-box superfamily protein"/>
    <property type="match status" value="1"/>
</dbReference>
<evidence type="ECO:0000256" key="2">
    <source>
        <dbReference type="ARBA" id="ARBA00022771"/>
    </source>
</evidence>
<dbReference type="PROSITE" id="PS50089">
    <property type="entry name" value="ZF_RING_2"/>
    <property type="match status" value="1"/>
</dbReference>
<dbReference type="InterPro" id="IPR013083">
    <property type="entry name" value="Znf_RING/FYVE/PHD"/>
</dbReference>
<protein>
    <recommendedName>
        <fullName evidence="5">RING-type domain-containing protein</fullName>
    </recommendedName>
</protein>
<evidence type="ECO:0000256" key="4">
    <source>
        <dbReference type="PROSITE-ProRule" id="PRU00175"/>
    </source>
</evidence>
<dbReference type="PANTHER" id="PTHR15315">
    <property type="entry name" value="RING FINGER PROTEIN 41, 151"/>
    <property type="match status" value="1"/>
</dbReference>
<name>A0AAQ3KWK8_9LILI</name>
<dbReference type="GO" id="GO:0016567">
    <property type="term" value="P:protein ubiquitination"/>
    <property type="evidence" value="ECO:0007669"/>
    <property type="project" value="TreeGrafter"/>
</dbReference>
<evidence type="ECO:0000313" key="6">
    <source>
        <dbReference type="EMBL" id="WOL16119.1"/>
    </source>
</evidence>
<dbReference type="Proteomes" id="UP001327560">
    <property type="component" value="Chromosome 8"/>
</dbReference>
<dbReference type="PANTHER" id="PTHR15315:SF22">
    <property type="entry name" value="OS01G0905700 PROTEIN"/>
    <property type="match status" value="1"/>
</dbReference>
<dbReference type="PROSITE" id="PS00518">
    <property type="entry name" value="ZF_RING_1"/>
    <property type="match status" value="1"/>
</dbReference>
<dbReference type="InterPro" id="IPR017907">
    <property type="entry name" value="Znf_RING_CS"/>
</dbReference>
<reference evidence="6 7" key="1">
    <citation type="submission" date="2023-10" db="EMBL/GenBank/DDBJ databases">
        <title>Chromosome-scale genome assembly provides insights into flower coloration mechanisms of Canna indica.</title>
        <authorList>
            <person name="Li C."/>
        </authorList>
    </citation>
    <scope>NUCLEOTIDE SEQUENCE [LARGE SCALE GENOMIC DNA]</scope>
    <source>
        <tissue evidence="6">Flower</tissue>
    </source>
</reference>
<dbReference type="SMART" id="SM00184">
    <property type="entry name" value="RING"/>
    <property type="match status" value="1"/>
</dbReference>
<feature type="domain" description="RING-type" evidence="5">
    <location>
        <begin position="157"/>
        <end position="195"/>
    </location>
</feature>
<dbReference type="Pfam" id="PF13920">
    <property type="entry name" value="zf-C3HC4_3"/>
    <property type="match status" value="1"/>
</dbReference>
<dbReference type="GO" id="GO:0061630">
    <property type="term" value="F:ubiquitin protein ligase activity"/>
    <property type="evidence" value="ECO:0007669"/>
    <property type="project" value="TreeGrafter"/>
</dbReference>
<dbReference type="SUPFAM" id="SSF57850">
    <property type="entry name" value="RING/U-box"/>
    <property type="match status" value="1"/>
</dbReference>
<evidence type="ECO:0000313" key="7">
    <source>
        <dbReference type="Proteomes" id="UP001327560"/>
    </source>
</evidence>
<evidence type="ECO:0000259" key="5">
    <source>
        <dbReference type="PROSITE" id="PS50089"/>
    </source>
</evidence>
<proteinExistence type="predicted"/>
<accession>A0AAQ3KWK8</accession>